<sequence>MLHATPLGRWRSFLTIAAIAVAGCSDRSAAENLQAPAAAETAKGAPMAEQKCENDPTSRSLCMIRMILDHVAQDPDRAGGGISEIKAASSTSYEVALPKEGRIVHRTYSFEVKEGSIRMNAPTERVESF</sequence>
<dbReference type="AlphaFoldDB" id="A0A7W6JX53"/>
<name>A0A7W6JX53_9SPHN</name>
<comment type="caution">
    <text evidence="1">The sequence shown here is derived from an EMBL/GenBank/DDBJ whole genome shotgun (WGS) entry which is preliminary data.</text>
</comment>
<protein>
    <submittedName>
        <fullName evidence="1">Uncharacterized protein</fullName>
    </submittedName>
</protein>
<proteinExistence type="predicted"/>
<dbReference type="Proteomes" id="UP000557392">
    <property type="component" value="Unassembled WGS sequence"/>
</dbReference>
<reference evidence="1 2" key="1">
    <citation type="submission" date="2020-08" db="EMBL/GenBank/DDBJ databases">
        <title>Genomic Encyclopedia of Type Strains, Phase IV (KMG-IV): sequencing the most valuable type-strain genomes for metagenomic binning, comparative biology and taxonomic classification.</title>
        <authorList>
            <person name="Goeker M."/>
        </authorList>
    </citation>
    <scope>NUCLEOTIDE SEQUENCE [LARGE SCALE GENOMIC DNA]</scope>
    <source>
        <strain evidence="1 2">DSM 101806</strain>
    </source>
</reference>
<dbReference type="EMBL" id="JACIEH010000003">
    <property type="protein sequence ID" value="MBB4100201.1"/>
    <property type="molecule type" value="Genomic_DNA"/>
</dbReference>
<evidence type="ECO:0000313" key="1">
    <source>
        <dbReference type="EMBL" id="MBB4100201.1"/>
    </source>
</evidence>
<accession>A0A7W6JX53</accession>
<gene>
    <name evidence="1" type="ORF">GGR46_003773</name>
</gene>
<keyword evidence="2" id="KW-1185">Reference proteome</keyword>
<dbReference type="RefSeq" id="WP_183999519.1">
    <property type="nucleotide sequence ID" value="NZ_JACIEH010000003.1"/>
</dbReference>
<evidence type="ECO:0000313" key="2">
    <source>
        <dbReference type="Proteomes" id="UP000557392"/>
    </source>
</evidence>
<organism evidence="1 2">
    <name type="scientific">Sphingomonas kyeonggiensis</name>
    <dbReference type="NCBI Taxonomy" id="1268553"/>
    <lineage>
        <taxon>Bacteria</taxon>
        <taxon>Pseudomonadati</taxon>
        <taxon>Pseudomonadota</taxon>
        <taxon>Alphaproteobacteria</taxon>
        <taxon>Sphingomonadales</taxon>
        <taxon>Sphingomonadaceae</taxon>
        <taxon>Sphingomonas</taxon>
    </lineage>
</organism>